<evidence type="ECO:0000256" key="13">
    <source>
        <dbReference type="SAM" id="SignalP"/>
    </source>
</evidence>
<dbReference type="Gene3D" id="2.170.130.10">
    <property type="entry name" value="TonB-dependent receptor, plug domain"/>
    <property type="match status" value="1"/>
</dbReference>
<evidence type="ECO:0000259" key="15">
    <source>
        <dbReference type="Pfam" id="PF07715"/>
    </source>
</evidence>
<evidence type="ECO:0000313" key="17">
    <source>
        <dbReference type="Proteomes" id="UP000546200"/>
    </source>
</evidence>
<comment type="caution">
    <text evidence="16">The sequence shown here is derived from an EMBL/GenBank/DDBJ whole genome shotgun (WGS) entry which is preliminary data.</text>
</comment>
<evidence type="ECO:0000256" key="4">
    <source>
        <dbReference type="ARBA" id="ARBA00022692"/>
    </source>
</evidence>
<dbReference type="PANTHER" id="PTHR47234:SF3">
    <property type="entry name" value="SECRETIN_TONB SHORT N-TERMINAL DOMAIN-CONTAINING PROTEIN"/>
    <property type="match status" value="1"/>
</dbReference>
<evidence type="ECO:0000256" key="12">
    <source>
        <dbReference type="SAM" id="MobiDB-lite"/>
    </source>
</evidence>
<dbReference type="AlphaFoldDB" id="A0A7W9BG26"/>
<dbReference type="Pfam" id="PF00593">
    <property type="entry name" value="TonB_dep_Rec_b-barrel"/>
    <property type="match status" value="1"/>
</dbReference>
<dbReference type="Pfam" id="PF07715">
    <property type="entry name" value="Plug"/>
    <property type="match status" value="1"/>
</dbReference>
<evidence type="ECO:0000256" key="7">
    <source>
        <dbReference type="ARBA" id="ARBA00023136"/>
    </source>
</evidence>
<proteinExistence type="inferred from homology"/>
<accession>A0A7W9BG26</accession>
<evidence type="ECO:0000256" key="3">
    <source>
        <dbReference type="ARBA" id="ARBA00022452"/>
    </source>
</evidence>
<feature type="chain" id="PRO_5031211325" evidence="13">
    <location>
        <begin position="36"/>
        <end position="1037"/>
    </location>
</feature>
<feature type="region of interest" description="Disordered" evidence="12">
    <location>
        <begin position="36"/>
        <end position="100"/>
    </location>
</feature>
<keyword evidence="7 9" id="KW-0472">Membrane</keyword>
<dbReference type="GO" id="GO:0009279">
    <property type="term" value="C:cell outer membrane"/>
    <property type="evidence" value="ECO:0007669"/>
    <property type="project" value="UniProtKB-SubCell"/>
</dbReference>
<feature type="compositionally biased region" description="Low complexity" evidence="12">
    <location>
        <begin position="36"/>
        <end position="60"/>
    </location>
</feature>
<keyword evidence="8 9" id="KW-0998">Cell outer membrane</keyword>
<dbReference type="SUPFAM" id="SSF56935">
    <property type="entry name" value="Porins"/>
    <property type="match status" value="1"/>
</dbReference>
<dbReference type="Gene3D" id="2.40.170.20">
    <property type="entry name" value="TonB-dependent receptor, beta-barrel domain"/>
    <property type="match status" value="1"/>
</dbReference>
<dbReference type="InterPro" id="IPR012910">
    <property type="entry name" value="Plug_dom"/>
</dbReference>
<keyword evidence="4 9" id="KW-0812">Transmembrane</keyword>
<evidence type="ECO:0000313" key="16">
    <source>
        <dbReference type="EMBL" id="MBB5716590.1"/>
    </source>
</evidence>
<comment type="similarity">
    <text evidence="9 11">Belongs to the TonB-dependent receptor family.</text>
</comment>
<dbReference type="PROSITE" id="PS52016">
    <property type="entry name" value="TONB_DEPENDENT_REC_3"/>
    <property type="match status" value="1"/>
</dbReference>
<dbReference type="InterPro" id="IPR037066">
    <property type="entry name" value="Plug_dom_sf"/>
</dbReference>
<evidence type="ECO:0000256" key="1">
    <source>
        <dbReference type="ARBA" id="ARBA00004571"/>
    </source>
</evidence>
<dbReference type="PANTHER" id="PTHR47234">
    <property type="match status" value="1"/>
</dbReference>
<evidence type="ECO:0000256" key="10">
    <source>
        <dbReference type="PROSITE-ProRule" id="PRU10144"/>
    </source>
</evidence>
<evidence type="ECO:0000256" key="11">
    <source>
        <dbReference type="RuleBase" id="RU003357"/>
    </source>
</evidence>
<keyword evidence="3 9" id="KW-1134">Transmembrane beta strand</keyword>
<evidence type="ECO:0000256" key="2">
    <source>
        <dbReference type="ARBA" id="ARBA00022448"/>
    </source>
</evidence>
<dbReference type="PROSITE" id="PS01156">
    <property type="entry name" value="TONB_DEPENDENT_REC_2"/>
    <property type="match status" value="1"/>
</dbReference>
<dbReference type="InterPro" id="IPR000531">
    <property type="entry name" value="Beta-barrel_TonB"/>
</dbReference>
<dbReference type="RefSeq" id="WP_184059991.1">
    <property type="nucleotide sequence ID" value="NZ_JACIJK010000012.1"/>
</dbReference>
<feature type="short sequence motif" description="TonB C-terminal box" evidence="10">
    <location>
        <begin position="1020"/>
        <end position="1037"/>
    </location>
</feature>
<keyword evidence="17" id="KW-1185">Reference proteome</keyword>
<organism evidence="16 17">
    <name type="scientific">Sphingomonas aerophila</name>
    <dbReference type="NCBI Taxonomy" id="1344948"/>
    <lineage>
        <taxon>Bacteria</taxon>
        <taxon>Pseudomonadati</taxon>
        <taxon>Pseudomonadota</taxon>
        <taxon>Alphaproteobacteria</taxon>
        <taxon>Sphingomonadales</taxon>
        <taxon>Sphingomonadaceae</taxon>
        <taxon>Sphingomonas</taxon>
    </lineage>
</organism>
<dbReference type="InterPro" id="IPR039426">
    <property type="entry name" value="TonB-dep_rcpt-like"/>
</dbReference>
<dbReference type="Proteomes" id="UP000546200">
    <property type="component" value="Unassembled WGS sequence"/>
</dbReference>
<feature type="domain" description="TonB-dependent receptor plug" evidence="15">
    <location>
        <begin position="117"/>
        <end position="230"/>
    </location>
</feature>
<sequence>MGNFKKTDGPGFGVRSTTVSLVALAAALAITPAAAQTTTTPTTPADQATTAAPQAGQAVPDAAGVPESTQSADPAAPPQLTAPNSPADGTADQQGTPTAQPDVVVTGTRITSSGFAAPTPTTVIGEDQILKNAQPNLFNTIAQLPSLQGSTGAATGTFSTSSGTQGLSSFSLRGLGTIRTLTLLDGQRVVGANVSGVPDVSLFPQLLVKRVDVVNGGASASYGSDAVGGVINFITDTRFTGIKGNVQGGITTYGDDESVLAQLAVGKSFAEDRLHVILSGEYNHENGVGPGDFGTDLAGGRDWYRATTLLNTGQTNNGSPQFVYSDYAQPYQYARYGLINNGPLQGIAFAPDGTPFNFNYGSNGRPTGTGSVTGCYPGNAFCVGGDLSGAPGSGASLKSELQRAVGYGRIGYEFADNNEFYVTVNVAQVKSSNQPSPGYNRPNLTVQCANPFLPQLIRDRCTTAGITQFNFGSSNANLPNTRVYTDRKQYRFVAGAKGQQEVFGTNWAYDIFYEHGTTISDINVNNVILQNRYVAATNAITLNGAVVCADPVARAAGCQPINIFGNFAPSAAAKEYIQPGAGPFQHTKLTQDVSSVNISGEPFSLWAGPVSVAFGGEARREFYRVNADPYGAGVTAISPDSADYPADPLLNRPLGSNWAAGNYKNGRGVYTVYEGFGEVNIPLLNSDGAGRANLNAAGRGTHYSTSGTVWSWKVGGTWDLPIDGFRLRAVTSRDVRAPNLSELFAAPTVTTLPSFNNPFTNSAVQIFQNTVGNPNLRPEIARNTELGVVLSRPSWLPGLSVSFDYYKIKLNGVVSTLSPDQIVRFCFEGNQTFCNGFVLNSPVQGGNFVNVQPFNLASWKTDGFDIEASYQWRRPLGLPGDFTVRALGTHVNKFLVNAGIAGVDTVDNAGANSGAIPDWKWLAVQTYSNDLFSLFLQERWFSDGVFGNQYVVCSAGNCPQSTGNHPTINRNKMPGAFYMDVGGSVNVTKQGSLYFKVDNLFDHDPEPSPQTNTGLDVNPALYDTLGRTYRIGVRFNF</sequence>
<keyword evidence="2 9" id="KW-0813">Transport</keyword>
<dbReference type="EMBL" id="JACIJK010000012">
    <property type="protein sequence ID" value="MBB5716590.1"/>
    <property type="molecule type" value="Genomic_DNA"/>
</dbReference>
<name>A0A7W9BG26_9SPHN</name>
<keyword evidence="5 13" id="KW-0732">Signal</keyword>
<evidence type="ECO:0000259" key="14">
    <source>
        <dbReference type="Pfam" id="PF00593"/>
    </source>
</evidence>
<keyword evidence="16" id="KW-0675">Receptor</keyword>
<evidence type="ECO:0000256" key="5">
    <source>
        <dbReference type="ARBA" id="ARBA00022729"/>
    </source>
</evidence>
<feature type="domain" description="TonB-dependent receptor-like beta-barrel" evidence="14">
    <location>
        <begin position="472"/>
        <end position="1000"/>
    </location>
</feature>
<dbReference type="InterPro" id="IPR036942">
    <property type="entry name" value="Beta-barrel_TonB_sf"/>
</dbReference>
<gene>
    <name evidence="16" type="ORF">FHS94_003460</name>
</gene>
<keyword evidence="6 11" id="KW-0798">TonB box</keyword>
<reference evidence="16 17" key="1">
    <citation type="submission" date="2020-08" db="EMBL/GenBank/DDBJ databases">
        <title>Genomic Encyclopedia of Type Strains, Phase IV (KMG-IV): sequencing the most valuable type-strain genomes for metagenomic binning, comparative biology and taxonomic classification.</title>
        <authorList>
            <person name="Goeker M."/>
        </authorList>
    </citation>
    <scope>NUCLEOTIDE SEQUENCE [LARGE SCALE GENOMIC DNA]</scope>
    <source>
        <strain evidence="16 17">DSM 100044</strain>
    </source>
</reference>
<evidence type="ECO:0000256" key="6">
    <source>
        <dbReference type="ARBA" id="ARBA00023077"/>
    </source>
</evidence>
<evidence type="ECO:0000256" key="9">
    <source>
        <dbReference type="PROSITE-ProRule" id="PRU01360"/>
    </source>
</evidence>
<comment type="subcellular location">
    <subcellularLocation>
        <location evidence="1 9">Cell outer membrane</location>
        <topology evidence="1 9">Multi-pass membrane protein</topology>
    </subcellularLocation>
</comment>
<evidence type="ECO:0000256" key="8">
    <source>
        <dbReference type="ARBA" id="ARBA00023237"/>
    </source>
</evidence>
<dbReference type="InterPro" id="IPR010917">
    <property type="entry name" value="TonB_rcpt_CS"/>
</dbReference>
<protein>
    <submittedName>
        <fullName evidence="16">Outer membrane receptor protein involved in Fe transport</fullName>
    </submittedName>
</protein>
<feature type="signal peptide" evidence="13">
    <location>
        <begin position="1"/>
        <end position="35"/>
    </location>
</feature>